<accession>A0A183NDQ8</accession>
<dbReference type="PANTHER" id="PTHR18968">
    <property type="entry name" value="THIAMINE PYROPHOSPHATE ENZYMES"/>
    <property type="match status" value="1"/>
</dbReference>
<dbReference type="Gene3D" id="3.40.50.970">
    <property type="match status" value="1"/>
</dbReference>
<dbReference type="EMBL" id="UZAL01000187">
    <property type="protein sequence ID" value="VDO68792.1"/>
    <property type="molecule type" value="Genomic_DNA"/>
</dbReference>
<dbReference type="InterPro" id="IPR029061">
    <property type="entry name" value="THDP-binding"/>
</dbReference>
<protein>
    <submittedName>
        <fullName evidence="3">Uncharacterized protein</fullName>
    </submittedName>
</protein>
<reference evidence="3 4" key="1">
    <citation type="submission" date="2018-11" db="EMBL/GenBank/DDBJ databases">
        <authorList>
            <consortium name="Pathogen Informatics"/>
        </authorList>
    </citation>
    <scope>NUCLEOTIDE SEQUENCE [LARGE SCALE GENOMIC DNA]</scope>
    <source>
        <strain>Denwood</strain>
        <strain evidence="4">Zambia</strain>
    </source>
</reference>
<keyword evidence="4" id="KW-1185">Reference proteome</keyword>
<dbReference type="GO" id="GO:0003984">
    <property type="term" value="F:acetolactate synthase activity"/>
    <property type="evidence" value="ECO:0007669"/>
    <property type="project" value="TreeGrafter"/>
</dbReference>
<comment type="similarity">
    <text evidence="2">Belongs to the TPP enzyme family.</text>
</comment>
<dbReference type="GO" id="GO:0050660">
    <property type="term" value="F:flavin adenine dinucleotide binding"/>
    <property type="evidence" value="ECO:0007669"/>
    <property type="project" value="TreeGrafter"/>
</dbReference>
<evidence type="ECO:0000256" key="1">
    <source>
        <dbReference type="ARBA" id="ARBA00001964"/>
    </source>
</evidence>
<organism evidence="3 4">
    <name type="scientific">Schistosoma mattheei</name>
    <dbReference type="NCBI Taxonomy" id="31246"/>
    <lineage>
        <taxon>Eukaryota</taxon>
        <taxon>Metazoa</taxon>
        <taxon>Spiralia</taxon>
        <taxon>Lophotrochozoa</taxon>
        <taxon>Platyhelminthes</taxon>
        <taxon>Trematoda</taxon>
        <taxon>Digenea</taxon>
        <taxon>Strigeidida</taxon>
        <taxon>Schistosomatoidea</taxon>
        <taxon>Schistosomatidae</taxon>
        <taxon>Schistosoma</taxon>
    </lineage>
</organism>
<feature type="non-terminal residue" evidence="3">
    <location>
        <position position="1"/>
    </location>
</feature>
<proteinExistence type="inferred from homology"/>
<dbReference type="InterPro" id="IPR011766">
    <property type="entry name" value="TPP_enzyme_TPP-bd"/>
</dbReference>
<dbReference type="Pfam" id="PF02775">
    <property type="entry name" value="TPP_enzyme_C"/>
    <property type="match status" value="1"/>
</dbReference>
<evidence type="ECO:0000313" key="3">
    <source>
        <dbReference type="EMBL" id="VDO68792.1"/>
    </source>
</evidence>
<dbReference type="GO" id="GO:0009099">
    <property type="term" value="P:L-valine biosynthetic process"/>
    <property type="evidence" value="ECO:0007669"/>
    <property type="project" value="TreeGrafter"/>
</dbReference>
<dbReference type="GO" id="GO:0005948">
    <property type="term" value="C:acetolactate synthase complex"/>
    <property type="evidence" value="ECO:0007669"/>
    <property type="project" value="TreeGrafter"/>
</dbReference>
<comment type="cofactor">
    <cofactor evidence="1">
        <name>thiamine diphosphate</name>
        <dbReference type="ChEBI" id="CHEBI:58937"/>
    </cofactor>
</comment>
<dbReference type="PANTHER" id="PTHR18968:SF166">
    <property type="entry name" value="2-HYDROXYACYL-COA LYASE 2"/>
    <property type="match status" value="1"/>
</dbReference>
<name>A0A183NDQ8_9TREM</name>
<dbReference type="GO" id="GO:0009097">
    <property type="term" value="P:isoleucine biosynthetic process"/>
    <property type="evidence" value="ECO:0007669"/>
    <property type="project" value="TreeGrafter"/>
</dbReference>
<dbReference type="GO" id="GO:0030976">
    <property type="term" value="F:thiamine pyrophosphate binding"/>
    <property type="evidence" value="ECO:0007669"/>
    <property type="project" value="InterPro"/>
</dbReference>
<dbReference type="SUPFAM" id="SSF52518">
    <property type="entry name" value="Thiamin diphosphate-binding fold (THDP-binding)"/>
    <property type="match status" value="1"/>
</dbReference>
<gene>
    <name evidence="3" type="ORF">SMTD_LOCUS244</name>
</gene>
<sequence>QLTLVCHSFLYHSVLFRYLRFYLFNLFANGFSSKSHPSKTNGLDGIVVKSPKIPLPSKRQVKKLVQLIKLSEKPILLISSQAVLPPISAKETAVHVQNADYFWRPYLTIQADVGTTLRDLSLELQNSTNELNCSTEWLNILKSREIKQDEEIKLSCQVEGIEHNNPLSVLWKLEHYGLPTDSSEDSIIIADGGDFVGSAAYIVRPRQPLSWLDPGPFGTLGVGGGFALGAKLCRPNVSFYKLFIRDYI</sequence>
<dbReference type="AlphaFoldDB" id="A0A183NDQ8"/>
<dbReference type="Proteomes" id="UP000269396">
    <property type="component" value="Unassembled WGS sequence"/>
</dbReference>
<evidence type="ECO:0000313" key="4">
    <source>
        <dbReference type="Proteomes" id="UP000269396"/>
    </source>
</evidence>
<evidence type="ECO:0000256" key="2">
    <source>
        <dbReference type="ARBA" id="ARBA00007812"/>
    </source>
</evidence>
<dbReference type="InterPro" id="IPR045229">
    <property type="entry name" value="TPP_enz"/>
</dbReference>
<dbReference type="STRING" id="31246.A0A183NDQ8"/>